<sequence length="207" mass="23437">MNSLYDIFVREIGLKSFTVGFFFFGISFVLDSFHSFGLFLLVISLLKHCVIVFRHISLFPISLNISGVNRSGPAAFLFFSLSITSVTCSCVISSFFIVAIFSSTKNSCSFIFITDLITFSSSVSFNIFWISSSFHFFVRSHLHILKMYFQNSSTLFPASTWSSSSPFSLNILSFSSFLFFPLSMFMLSHIFFPLLSLSFISFVIFIS</sequence>
<dbReference type="AlphaFoldDB" id="A0AAV2Q5G7"/>
<feature type="transmembrane region" description="Helical" evidence="1">
    <location>
        <begin position="186"/>
        <end position="206"/>
    </location>
</feature>
<proteinExistence type="predicted"/>
<reference evidence="2 3" key="1">
    <citation type="submission" date="2024-05" db="EMBL/GenBank/DDBJ databases">
        <authorList>
            <person name="Wallberg A."/>
        </authorList>
    </citation>
    <scope>NUCLEOTIDE SEQUENCE [LARGE SCALE GENOMIC DNA]</scope>
</reference>
<keyword evidence="1" id="KW-1133">Transmembrane helix</keyword>
<keyword evidence="1" id="KW-0472">Membrane</keyword>
<protein>
    <submittedName>
        <fullName evidence="2">Uncharacterized protein</fullName>
    </submittedName>
</protein>
<feature type="transmembrane region" description="Helical" evidence="1">
    <location>
        <begin position="110"/>
        <end position="137"/>
    </location>
</feature>
<evidence type="ECO:0000313" key="3">
    <source>
        <dbReference type="Proteomes" id="UP001497623"/>
    </source>
</evidence>
<name>A0AAV2Q5G7_MEGNR</name>
<organism evidence="2 3">
    <name type="scientific">Meganyctiphanes norvegica</name>
    <name type="common">Northern krill</name>
    <name type="synonym">Thysanopoda norvegica</name>
    <dbReference type="NCBI Taxonomy" id="48144"/>
    <lineage>
        <taxon>Eukaryota</taxon>
        <taxon>Metazoa</taxon>
        <taxon>Ecdysozoa</taxon>
        <taxon>Arthropoda</taxon>
        <taxon>Crustacea</taxon>
        <taxon>Multicrustacea</taxon>
        <taxon>Malacostraca</taxon>
        <taxon>Eumalacostraca</taxon>
        <taxon>Eucarida</taxon>
        <taxon>Euphausiacea</taxon>
        <taxon>Euphausiidae</taxon>
        <taxon>Meganyctiphanes</taxon>
    </lineage>
</organism>
<accession>A0AAV2Q5G7</accession>
<keyword evidence="1" id="KW-0812">Transmembrane</keyword>
<gene>
    <name evidence="2" type="ORF">MNOR_LOCUS7230</name>
</gene>
<evidence type="ECO:0000256" key="1">
    <source>
        <dbReference type="SAM" id="Phobius"/>
    </source>
</evidence>
<comment type="caution">
    <text evidence="2">The sequence shown here is derived from an EMBL/GenBank/DDBJ whole genome shotgun (WGS) entry which is preliminary data.</text>
</comment>
<evidence type="ECO:0000313" key="2">
    <source>
        <dbReference type="EMBL" id="CAL4068428.1"/>
    </source>
</evidence>
<feature type="transmembrane region" description="Helical" evidence="1">
    <location>
        <begin position="74"/>
        <end position="98"/>
    </location>
</feature>
<keyword evidence="3" id="KW-1185">Reference proteome</keyword>
<dbReference type="Proteomes" id="UP001497623">
    <property type="component" value="Unassembled WGS sequence"/>
</dbReference>
<dbReference type="EMBL" id="CAXKWB010003138">
    <property type="protein sequence ID" value="CAL4068428.1"/>
    <property type="molecule type" value="Genomic_DNA"/>
</dbReference>